<dbReference type="Proteomes" id="UP000324222">
    <property type="component" value="Unassembled WGS sequence"/>
</dbReference>
<protein>
    <submittedName>
        <fullName evidence="1">Uncharacterized protein</fullName>
    </submittedName>
</protein>
<sequence length="21" mass="2336">MMVVVVVVSEMRRDEAPLCGD</sequence>
<gene>
    <name evidence="1" type="ORF">E2C01_080748</name>
</gene>
<keyword evidence="2" id="KW-1185">Reference proteome</keyword>
<reference evidence="1 2" key="1">
    <citation type="submission" date="2019-05" db="EMBL/GenBank/DDBJ databases">
        <title>Another draft genome of Portunus trituberculatus and its Hox gene families provides insights of decapod evolution.</title>
        <authorList>
            <person name="Jeong J.-H."/>
            <person name="Song I."/>
            <person name="Kim S."/>
            <person name="Choi T."/>
            <person name="Kim D."/>
            <person name="Ryu S."/>
            <person name="Kim W."/>
        </authorList>
    </citation>
    <scope>NUCLEOTIDE SEQUENCE [LARGE SCALE GENOMIC DNA]</scope>
    <source>
        <tissue evidence="1">Muscle</tissue>
    </source>
</reference>
<dbReference type="EMBL" id="VSRR010070047">
    <property type="protein sequence ID" value="MPC85942.1"/>
    <property type="molecule type" value="Genomic_DNA"/>
</dbReference>
<organism evidence="1 2">
    <name type="scientific">Portunus trituberculatus</name>
    <name type="common">Swimming crab</name>
    <name type="synonym">Neptunus trituberculatus</name>
    <dbReference type="NCBI Taxonomy" id="210409"/>
    <lineage>
        <taxon>Eukaryota</taxon>
        <taxon>Metazoa</taxon>
        <taxon>Ecdysozoa</taxon>
        <taxon>Arthropoda</taxon>
        <taxon>Crustacea</taxon>
        <taxon>Multicrustacea</taxon>
        <taxon>Malacostraca</taxon>
        <taxon>Eumalacostraca</taxon>
        <taxon>Eucarida</taxon>
        <taxon>Decapoda</taxon>
        <taxon>Pleocyemata</taxon>
        <taxon>Brachyura</taxon>
        <taxon>Eubrachyura</taxon>
        <taxon>Portunoidea</taxon>
        <taxon>Portunidae</taxon>
        <taxon>Portuninae</taxon>
        <taxon>Portunus</taxon>
    </lineage>
</organism>
<accession>A0A5B7IQ61</accession>
<comment type="caution">
    <text evidence="1">The sequence shown here is derived from an EMBL/GenBank/DDBJ whole genome shotgun (WGS) entry which is preliminary data.</text>
</comment>
<evidence type="ECO:0000313" key="1">
    <source>
        <dbReference type="EMBL" id="MPC85942.1"/>
    </source>
</evidence>
<proteinExistence type="predicted"/>
<name>A0A5B7IQ61_PORTR</name>
<dbReference type="AlphaFoldDB" id="A0A5B7IQ61"/>
<evidence type="ECO:0000313" key="2">
    <source>
        <dbReference type="Proteomes" id="UP000324222"/>
    </source>
</evidence>